<dbReference type="EMBL" id="LR796234">
    <property type="protein sequence ID" value="CAB4129452.1"/>
    <property type="molecule type" value="Genomic_DNA"/>
</dbReference>
<protein>
    <submittedName>
        <fullName evidence="1">Uncharacterized protein</fullName>
    </submittedName>
</protein>
<sequence>MAYSGTYDRTSITVDQLISYAYRDAGKQAEEITPEYVNAGKQALFYILQNSVNRGINIWLQKIEVMGPKAYQQYMTLPSNVVDVLEANWIYVQNPAIATALPYDNVNSPVLFDQSANFSLSLHATSTLGENYFGAQYQQQTRLFYVGFSAYSPTGTTTYNLDLEVSDDGVTWQVWQSLDEVTLADQEWAYSTVESTQPFYYYRLKNRDTATTFSIRAIQFAQSQQVIPLARLNRTDYFSLPNKQFPGNRALQYWFNRQIEPQIYFWPVPNNNYQMFQFILELAPQDVGSLTNELYLPNRWIPYIQAALSHKLAMQLPGIDMNRVAYLEKLSLDLRTQAEEEDRDKSPIYFQPNFSYYTR</sequence>
<proteinExistence type="predicted"/>
<name>A0A6J5L7F2_9CAUD</name>
<organism evidence="1">
    <name type="scientific">uncultured Caudovirales phage</name>
    <dbReference type="NCBI Taxonomy" id="2100421"/>
    <lineage>
        <taxon>Viruses</taxon>
        <taxon>Duplodnaviria</taxon>
        <taxon>Heunggongvirae</taxon>
        <taxon>Uroviricota</taxon>
        <taxon>Caudoviricetes</taxon>
        <taxon>Peduoviridae</taxon>
        <taxon>Maltschvirus</taxon>
        <taxon>Maltschvirus maltsch</taxon>
    </lineage>
</organism>
<accession>A0A6J5L7F2</accession>
<reference evidence="1" key="1">
    <citation type="submission" date="2020-04" db="EMBL/GenBank/DDBJ databases">
        <authorList>
            <person name="Chiriac C."/>
            <person name="Salcher M."/>
            <person name="Ghai R."/>
            <person name="Kavagutti S V."/>
        </authorList>
    </citation>
    <scope>NUCLEOTIDE SEQUENCE</scope>
</reference>
<gene>
    <name evidence="1" type="ORF">UFOVP118_63</name>
</gene>
<evidence type="ECO:0000313" key="1">
    <source>
        <dbReference type="EMBL" id="CAB4129452.1"/>
    </source>
</evidence>